<dbReference type="FunFam" id="3.40.50.1100:FF:000008">
    <property type="entry name" value="L-threonine dehydratase"/>
    <property type="match status" value="1"/>
</dbReference>
<dbReference type="PIR" id="E75502">
    <property type="entry name" value="E75502"/>
</dbReference>
<dbReference type="PaxDb" id="243230-DR_0567"/>
<evidence type="ECO:0000256" key="2">
    <source>
        <dbReference type="ARBA" id="ARBA00001933"/>
    </source>
</evidence>
<comment type="cofactor">
    <cofactor evidence="2 12">
        <name>pyridoxal 5'-phosphate</name>
        <dbReference type="ChEBI" id="CHEBI:597326"/>
    </cofactor>
</comment>
<evidence type="ECO:0000259" key="14">
    <source>
        <dbReference type="PROSITE" id="PS51672"/>
    </source>
</evidence>
<dbReference type="CDD" id="cd01562">
    <property type="entry name" value="Thr-dehyd"/>
    <property type="match status" value="1"/>
</dbReference>
<evidence type="ECO:0000256" key="1">
    <source>
        <dbReference type="ARBA" id="ARBA00001274"/>
    </source>
</evidence>
<evidence type="ECO:0000256" key="7">
    <source>
        <dbReference type="ARBA" id="ARBA00022624"/>
    </source>
</evidence>
<dbReference type="OrthoDB" id="9811476at2"/>
<keyword evidence="8" id="KW-0677">Repeat</keyword>
<comment type="similarity">
    <text evidence="4 12">Belongs to the serine/threonine dehydratase family.</text>
</comment>
<dbReference type="SUPFAM" id="SSF53686">
    <property type="entry name" value="Tryptophan synthase beta subunit-like PLP-dependent enzymes"/>
    <property type="match status" value="1"/>
</dbReference>
<dbReference type="GO" id="GO:0009097">
    <property type="term" value="P:isoleucine biosynthetic process"/>
    <property type="evidence" value="ECO:0000318"/>
    <property type="project" value="GO_Central"/>
</dbReference>
<dbReference type="InterPro" id="IPR001926">
    <property type="entry name" value="TrpB-like_PALP"/>
</dbReference>
<dbReference type="EC" id="4.3.1.19" evidence="12"/>
<evidence type="ECO:0000256" key="3">
    <source>
        <dbReference type="ARBA" id="ARBA00004810"/>
    </source>
</evidence>
<comment type="pathway">
    <text evidence="3 12">Amino-acid biosynthesis; L-isoleucine biosynthesis; 2-oxobutanoate from L-threonine: step 1/1.</text>
</comment>
<dbReference type="CDD" id="cd04906">
    <property type="entry name" value="ACT_ThrD-I_1"/>
    <property type="match status" value="1"/>
</dbReference>
<sequence>MPPGLFSAQDSGAPTPDAGRFLGQPSSPAAGGGCDFCPYVLLSLPRFFMSDPRPAPAPAPLPGTLDGMDVLRLALTSQVYGAATETPLSPAPRLSERSGNRVLLKREDQQPIFSFKLRGAYNKMSQLSAEERARGVICASAGNHAQGVAFAGEKLGIPAVIVMPATTPDIKVQACRARGAEVILHGDSFSDAETFALALQQERGLTFVHPYDDPLVLAGQGTIALELLRQVEEDDYAVFVPVGGGGLIAGVASILKALKPGVRVIGVEPDDSDAMYQSLQAGERVRLDTVGIFVDGVAVKQVGAYTFDLTRRYVDDWVRVNTDEVCAAIKDVFDDTRAVLEPAGALSVAGLKKYAATHGLHDRTLVALTCGANINFDRLRHVAERTEIGEQREAILAVTIPERPGAFLEFIELIGSRAITEFNYRYAPREDARIFVGVQLGQPGERQELLTLLRGRGYAVLDLTEDELAKVHVRHMVGGRAPEAVNERVYAFTFPERPGALHDFLTQLQGEWNISLFHYRNHGSAHGRVLAGVQVPDAALTRFGDFLAGLGYPAHDVTSNPAYRLFLT</sequence>
<evidence type="ECO:0000256" key="9">
    <source>
        <dbReference type="ARBA" id="ARBA00022898"/>
    </source>
</evidence>
<dbReference type="KEGG" id="dra:DR_0567"/>
<dbReference type="NCBIfam" id="NF006674">
    <property type="entry name" value="PRK09224.1"/>
    <property type="match status" value="1"/>
</dbReference>
<dbReference type="HOGENOM" id="CLU_021152_6_2_0"/>
<dbReference type="PROSITE" id="PS51672">
    <property type="entry name" value="ACT_LIKE"/>
    <property type="match status" value="2"/>
</dbReference>
<comment type="subunit">
    <text evidence="5 12">Homotetramer.</text>
</comment>
<dbReference type="FunCoup" id="Q9RWU8">
    <property type="interactions" value="399"/>
</dbReference>
<dbReference type="GO" id="GO:0009066">
    <property type="term" value="P:aspartate family amino acid metabolic process"/>
    <property type="evidence" value="ECO:0007669"/>
    <property type="project" value="UniProtKB-ARBA"/>
</dbReference>
<keyword evidence="11 12" id="KW-0100">Branched-chain amino acid biosynthesis</keyword>
<accession>Q9RWU8</accession>
<dbReference type="AlphaFoldDB" id="Q9RWU8"/>
<comment type="catalytic activity">
    <reaction evidence="1 12">
        <text>L-threonine = 2-oxobutanoate + NH4(+)</text>
        <dbReference type="Rhea" id="RHEA:22108"/>
        <dbReference type="ChEBI" id="CHEBI:16763"/>
        <dbReference type="ChEBI" id="CHEBI:28938"/>
        <dbReference type="ChEBI" id="CHEBI:57926"/>
        <dbReference type="EC" id="4.3.1.19"/>
    </reaction>
</comment>
<keyword evidence="6 12" id="KW-0028">Amino-acid biosynthesis</keyword>
<proteinExistence type="inferred from homology"/>
<dbReference type="InParanoid" id="Q9RWU8"/>
<dbReference type="Gene3D" id="3.40.50.1100">
    <property type="match status" value="2"/>
</dbReference>
<evidence type="ECO:0000256" key="8">
    <source>
        <dbReference type="ARBA" id="ARBA00022737"/>
    </source>
</evidence>
<dbReference type="GO" id="GO:0004794">
    <property type="term" value="F:threonine deaminase activity"/>
    <property type="evidence" value="ECO:0000318"/>
    <property type="project" value="GO_Central"/>
</dbReference>
<keyword evidence="16" id="KW-1185">Reference proteome</keyword>
<dbReference type="SUPFAM" id="SSF55021">
    <property type="entry name" value="ACT-like"/>
    <property type="match status" value="2"/>
</dbReference>
<evidence type="ECO:0000313" key="15">
    <source>
        <dbReference type="EMBL" id="AAF10147.1"/>
    </source>
</evidence>
<dbReference type="InterPro" id="IPR005787">
    <property type="entry name" value="Thr_deHydtase_biosynth"/>
</dbReference>
<evidence type="ECO:0000256" key="13">
    <source>
        <dbReference type="SAM" id="MobiDB-lite"/>
    </source>
</evidence>
<reference evidence="15 16" key="1">
    <citation type="journal article" date="1999" name="Science">
        <title>Genome sequence of the radioresistant bacterium Deinococcus radiodurans R1.</title>
        <authorList>
            <person name="White O."/>
            <person name="Eisen J.A."/>
            <person name="Heidelberg J.F."/>
            <person name="Hickey E.K."/>
            <person name="Peterson J.D."/>
            <person name="Dodson R.J."/>
            <person name="Haft D.H."/>
            <person name="Gwinn M.L."/>
            <person name="Nelson W.C."/>
            <person name="Richardson D.L."/>
            <person name="Moffat K.S."/>
            <person name="Qin H."/>
            <person name="Jiang L."/>
            <person name="Pamphile W."/>
            <person name="Crosby M."/>
            <person name="Shen M."/>
            <person name="Vamathevan J.J."/>
            <person name="Lam P."/>
            <person name="McDonald L."/>
            <person name="Utterback T."/>
            <person name="Zalewski C."/>
            <person name="Makarova K.S."/>
            <person name="Aravind L."/>
            <person name="Daly M.J."/>
            <person name="Minton K.W."/>
            <person name="Fleischmann R.D."/>
            <person name="Ketchum K.A."/>
            <person name="Nelson K.E."/>
            <person name="Salzberg S."/>
            <person name="Smith H.O."/>
            <person name="Venter J.C."/>
            <person name="Fraser C.M."/>
        </authorList>
    </citation>
    <scope>NUCLEOTIDE SEQUENCE [LARGE SCALE GENOMIC DNA]</scope>
    <source>
        <strain evidence="16">ATCC 13939 / DSM 20539 / JCM 16871 / LMG 4051 / NBRC 15346 / NCIMB 9279 / R1 / VKM B-1422</strain>
    </source>
</reference>
<feature type="region of interest" description="Disordered" evidence="13">
    <location>
        <begin position="1"/>
        <end position="25"/>
    </location>
</feature>
<dbReference type="FunFam" id="3.40.1020.10:FF:000001">
    <property type="entry name" value="L-threonine dehydratase"/>
    <property type="match status" value="1"/>
</dbReference>
<dbReference type="InterPro" id="IPR038110">
    <property type="entry name" value="TD_ACT-like_sf"/>
</dbReference>
<evidence type="ECO:0000256" key="6">
    <source>
        <dbReference type="ARBA" id="ARBA00022605"/>
    </source>
</evidence>
<dbReference type="Pfam" id="PF00291">
    <property type="entry name" value="PALP"/>
    <property type="match status" value="1"/>
</dbReference>
<dbReference type="PATRIC" id="fig|243230.17.peg.744"/>
<dbReference type="EnsemblBacteria" id="AAF10147">
    <property type="protein sequence ID" value="AAF10147"/>
    <property type="gene ID" value="DR_0567"/>
</dbReference>
<evidence type="ECO:0000256" key="12">
    <source>
        <dbReference type="RuleBase" id="RU362012"/>
    </source>
</evidence>
<dbReference type="Proteomes" id="UP000002524">
    <property type="component" value="Chromosome 1"/>
</dbReference>
<keyword evidence="9 12" id="KW-0663">Pyridoxal phosphate</keyword>
<dbReference type="STRING" id="243230.DR_0567"/>
<dbReference type="InterPro" id="IPR050147">
    <property type="entry name" value="Ser/Thr_Dehydratase"/>
</dbReference>
<keyword evidence="7 12" id="KW-0412">Isoleucine biosynthesis</keyword>
<evidence type="ECO:0000256" key="4">
    <source>
        <dbReference type="ARBA" id="ARBA00010869"/>
    </source>
</evidence>
<keyword evidence="10 12" id="KW-0456">Lyase</keyword>
<feature type="domain" description="ACT-like" evidence="14">
    <location>
        <begin position="488"/>
        <end position="559"/>
    </location>
</feature>
<dbReference type="Pfam" id="PF00585">
    <property type="entry name" value="Thr_dehydrat_C"/>
    <property type="match status" value="2"/>
</dbReference>
<evidence type="ECO:0000256" key="11">
    <source>
        <dbReference type="ARBA" id="ARBA00023304"/>
    </source>
</evidence>
<name>Q9RWU8_DEIRA</name>
<dbReference type="UniPathway" id="UPA00047">
    <property type="reaction ID" value="UER00054"/>
</dbReference>
<comment type="function">
    <text evidence="12">Catalyzes the anaerobic formation of alpha-ketobutyrate and ammonia from threonine in a two-step reaction. The first step involved a dehydration of threonine and a production of enamine intermediates (aminocrotonate), which tautomerizes to its imine form (iminobutyrate). Both intermediates are unstable and short-lived. The second step is the nonenzymatic hydrolysis of the enamine/imine intermediates to form 2-ketobutyrate and free ammonia. In the low water environment of the cell, the second step is accelerated by RidA.</text>
</comment>
<evidence type="ECO:0000313" key="16">
    <source>
        <dbReference type="Proteomes" id="UP000002524"/>
    </source>
</evidence>
<dbReference type="CDD" id="cd04907">
    <property type="entry name" value="ACT_ThrD-I_2"/>
    <property type="match status" value="1"/>
</dbReference>
<dbReference type="eggNOG" id="COG1171">
    <property type="taxonomic scope" value="Bacteria"/>
</dbReference>
<dbReference type="InterPro" id="IPR036052">
    <property type="entry name" value="TrpB-like_PALP_sf"/>
</dbReference>
<dbReference type="InterPro" id="IPR045865">
    <property type="entry name" value="ACT-like_dom_sf"/>
</dbReference>
<feature type="domain" description="ACT-like" evidence="14">
    <location>
        <begin position="394"/>
        <end position="465"/>
    </location>
</feature>
<protein>
    <recommendedName>
        <fullName evidence="12">L-threonine dehydratase</fullName>
        <ecNumber evidence="12">4.3.1.19</ecNumber>
    </recommendedName>
    <alternativeName>
        <fullName evidence="12">Threonine deaminase</fullName>
    </alternativeName>
</protein>
<dbReference type="PANTHER" id="PTHR48078:SF11">
    <property type="entry name" value="THREONINE DEHYDRATASE, MITOCHONDRIAL"/>
    <property type="match status" value="1"/>
</dbReference>
<dbReference type="Gene3D" id="3.40.1020.10">
    <property type="entry name" value="Biosynthetic Threonine Deaminase, Domain 3"/>
    <property type="match status" value="1"/>
</dbReference>
<dbReference type="InterPro" id="IPR001721">
    <property type="entry name" value="TD_ACT-like"/>
</dbReference>
<gene>
    <name evidence="12" type="primary">ilvA</name>
    <name evidence="15" type="ordered locus">DR_0567</name>
</gene>
<evidence type="ECO:0000256" key="5">
    <source>
        <dbReference type="ARBA" id="ARBA00011881"/>
    </source>
</evidence>
<dbReference type="PANTHER" id="PTHR48078">
    <property type="entry name" value="THREONINE DEHYDRATASE, MITOCHONDRIAL-RELATED"/>
    <property type="match status" value="1"/>
</dbReference>
<dbReference type="NCBIfam" id="TIGR01124">
    <property type="entry name" value="ilvA_2Cterm"/>
    <property type="match status" value="1"/>
</dbReference>
<dbReference type="EMBL" id="AE000513">
    <property type="protein sequence ID" value="AAF10147.1"/>
    <property type="molecule type" value="Genomic_DNA"/>
</dbReference>
<evidence type="ECO:0000256" key="10">
    <source>
        <dbReference type="ARBA" id="ARBA00023239"/>
    </source>
</evidence>
<organism evidence="15 16">
    <name type="scientific">Deinococcus radiodurans (strain ATCC 13939 / DSM 20539 / JCM 16871 / CCUG 27074 / LMG 4051 / NBRC 15346 / NCIMB 9279 / VKM B-1422 / R1)</name>
    <dbReference type="NCBI Taxonomy" id="243230"/>
    <lineage>
        <taxon>Bacteria</taxon>
        <taxon>Thermotogati</taxon>
        <taxon>Deinococcota</taxon>
        <taxon>Deinococci</taxon>
        <taxon>Deinococcales</taxon>
        <taxon>Deinococcaceae</taxon>
        <taxon>Deinococcus</taxon>
    </lineage>
</organism>